<accession>A0A4Y2Q4P9</accession>
<keyword evidence="4" id="KW-1185">Reference proteome</keyword>
<reference evidence="2 4" key="1">
    <citation type="journal article" date="2019" name="Sci. Rep.">
        <title>Orb-weaving spider Araneus ventricosus genome elucidates the spidroin gene catalogue.</title>
        <authorList>
            <person name="Kono N."/>
            <person name="Nakamura H."/>
            <person name="Ohtoshi R."/>
            <person name="Moran D.A.P."/>
            <person name="Shinohara A."/>
            <person name="Yoshida Y."/>
            <person name="Fujiwara M."/>
            <person name="Mori M."/>
            <person name="Tomita M."/>
            <person name="Arakawa K."/>
        </authorList>
    </citation>
    <scope>NUCLEOTIDE SEQUENCE [LARGE SCALE GENOMIC DNA]</scope>
</reference>
<comment type="caution">
    <text evidence="2">The sequence shown here is derived from an EMBL/GenBank/DDBJ whole genome shotgun (WGS) entry which is preliminary data.</text>
</comment>
<dbReference type="AlphaFoldDB" id="A0A4Y2Q4P9"/>
<sequence>MGSHTQETSAVPTKRNRDMKDQASVVAKLKDHLAQSIGSEMLYSDSFVRLVHNGLVLHSAHITRWICGGTSFNMSGSTCCRNVRYFSPLRRSVNTRVGGLRLFLPKL</sequence>
<organism evidence="2 4">
    <name type="scientific">Araneus ventricosus</name>
    <name type="common">Orbweaver spider</name>
    <name type="synonym">Epeira ventricosa</name>
    <dbReference type="NCBI Taxonomy" id="182803"/>
    <lineage>
        <taxon>Eukaryota</taxon>
        <taxon>Metazoa</taxon>
        <taxon>Ecdysozoa</taxon>
        <taxon>Arthropoda</taxon>
        <taxon>Chelicerata</taxon>
        <taxon>Arachnida</taxon>
        <taxon>Araneae</taxon>
        <taxon>Araneomorphae</taxon>
        <taxon>Entelegynae</taxon>
        <taxon>Araneoidea</taxon>
        <taxon>Araneidae</taxon>
        <taxon>Araneus</taxon>
    </lineage>
</organism>
<proteinExistence type="predicted"/>
<evidence type="ECO:0000313" key="3">
    <source>
        <dbReference type="EMBL" id="GBN59135.1"/>
    </source>
</evidence>
<dbReference type="EMBL" id="BGPR01013077">
    <property type="protein sequence ID" value="GBN59135.1"/>
    <property type="molecule type" value="Genomic_DNA"/>
</dbReference>
<feature type="region of interest" description="Disordered" evidence="1">
    <location>
        <begin position="1"/>
        <end position="21"/>
    </location>
</feature>
<dbReference type="Proteomes" id="UP000499080">
    <property type="component" value="Unassembled WGS sequence"/>
</dbReference>
<dbReference type="EMBL" id="BGPR01013075">
    <property type="protein sequence ID" value="GBN59128.1"/>
    <property type="molecule type" value="Genomic_DNA"/>
</dbReference>
<evidence type="ECO:0000256" key="1">
    <source>
        <dbReference type="SAM" id="MobiDB-lite"/>
    </source>
</evidence>
<name>A0A4Y2Q4P9_ARAVE</name>
<feature type="compositionally biased region" description="Polar residues" evidence="1">
    <location>
        <begin position="1"/>
        <end position="11"/>
    </location>
</feature>
<protein>
    <submittedName>
        <fullName evidence="2">Uncharacterized protein</fullName>
    </submittedName>
</protein>
<evidence type="ECO:0000313" key="2">
    <source>
        <dbReference type="EMBL" id="GBN59128.1"/>
    </source>
</evidence>
<evidence type="ECO:0000313" key="4">
    <source>
        <dbReference type="Proteomes" id="UP000499080"/>
    </source>
</evidence>
<gene>
    <name evidence="2" type="ORF">AVEN_233819_1</name>
    <name evidence="3" type="ORF">AVEN_6668_1</name>
</gene>